<evidence type="ECO:0000313" key="4">
    <source>
        <dbReference type="EnsemblMetazoa" id="CLYHEMP017207.1"/>
    </source>
</evidence>
<dbReference type="PROSITE" id="PS50217">
    <property type="entry name" value="BZIP"/>
    <property type="match status" value="1"/>
</dbReference>
<accession>A0A7M5X422</accession>
<evidence type="ECO:0000313" key="5">
    <source>
        <dbReference type="Proteomes" id="UP000594262"/>
    </source>
</evidence>
<feature type="coiled-coil region" evidence="1">
    <location>
        <begin position="413"/>
        <end position="502"/>
    </location>
</feature>
<dbReference type="CDD" id="cd14686">
    <property type="entry name" value="bZIP"/>
    <property type="match status" value="1"/>
</dbReference>
<keyword evidence="5" id="KW-1185">Reference proteome</keyword>
<evidence type="ECO:0000256" key="2">
    <source>
        <dbReference type="SAM" id="MobiDB-lite"/>
    </source>
</evidence>
<keyword evidence="1" id="KW-0175">Coiled coil</keyword>
<dbReference type="InterPro" id="IPR004827">
    <property type="entry name" value="bZIP"/>
</dbReference>
<name>A0A7M5X422_9CNID</name>
<dbReference type="Proteomes" id="UP000594262">
    <property type="component" value="Unplaced"/>
</dbReference>
<dbReference type="SUPFAM" id="SSF57959">
    <property type="entry name" value="Leucine zipper domain"/>
    <property type="match status" value="1"/>
</dbReference>
<protein>
    <recommendedName>
        <fullName evidence="3">BZIP domain-containing protein</fullName>
    </recommendedName>
</protein>
<reference evidence="4" key="1">
    <citation type="submission" date="2021-01" db="UniProtKB">
        <authorList>
            <consortium name="EnsemblMetazoa"/>
        </authorList>
    </citation>
    <scope>IDENTIFICATION</scope>
</reference>
<dbReference type="Gene3D" id="1.20.5.170">
    <property type="match status" value="1"/>
</dbReference>
<dbReference type="AlphaFoldDB" id="A0A7M5X422"/>
<sequence length="564" mass="64459">MTLCIQMTSYNTSIGESYGNDTPLPNRCRAFLLQPAKKISSSVCTEVIEEGFVDYGKTVQKLGQEILSKDTRSNSTKIEREGNTNFDKNDIAYCTDIKRSCNTEDEQQHHQKELKALSPAHDLNLSSTTPIHQDINHVNSNRPHSENEKEDIMVEDDDDENIDVVGGVEDCISCRYGLYQQMSDHYSNDNVLYRNQRYFEDNMRNWSSGKRRRSSCSSDDDSYGPSLPKRPVPRHSPPVSSPVVTSPRLEARSDIGHDKGMFISAFNVYSRAKSAVEIKVEDNEDVDGLCIRSSSADNVFKTYPTSTNCSKGLVFSNQGIEKYFPENVQRLNNVADNLNNEQQRSKLSSYFIKSCSNSPETVNEIDQRNQDNYSQNRGQFLLEHGQKLFENRLSNSGNMVDHDEIRGLGTSIKEENEIKKEVLAEDNDNHEDEILEEEGAIPECNKKKRNKEASKQYREKRKTAIKEVFEKQRELEQKNQKLRKQLREMEQASEEMQKLFASHIKSKDMIKQEIVKLLSRSNDTTDLQSEISVMQKIFQHVANGKSSKGCVEKAIYEVLGEVIH</sequence>
<dbReference type="InterPro" id="IPR046347">
    <property type="entry name" value="bZIP_sf"/>
</dbReference>
<feature type="compositionally biased region" description="Pro residues" evidence="2">
    <location>
        <begin position="228"/>
        <end position="240"/>
    </location>
</feature>
<dbReference type="PROSITE" id="PS00036">
    <property type="entry name" value="BZIP_BASIC"/>
    <property type="match status" value="1"/>
</dbReference>
<evidence type="ECO:0000259" key="3">
    <source>
        <dbReference type="PROSITE" id="PS50217"/>
    </source>
</evidence>
<dbReference type="GO" id="GO:0003700">
    <property type="term" value="F:DNA-binding transcription factor activity"/>
    <property type="evidence" value="ECO:0007669"/>
    <property type="project" value="InterPro"/>
</dbReference>
<feature type="domain" description="BZIP" evidence="3">
    <location>
        <begin position="446"/>
        <end position="503"/>
    </location>
</feature>
<feature type="region of interest" description="Disordered" evidence="2">
    <location>
        <begin position="207"/>
        <end position="247"/>
    </location>
</feature>
<dbReference type="EnsemblMetazoa" id="CLYHEMT017207.1">
    <property type="protein sequence ID" value="CLYHEMP017207.1"/>
    <property type="gene ID" value="CLYHEMG017207"/>
</dbReference>
<organism evidence="4 5">
    <name type="scientific">Clytia hemisphaerica</name>
    <dbReference type="NCBI Taxonomy" id="252671"/>
    <lineage>
        <taxon>Eukaryota</taxon>
        <taxon>Metazoa</taxon>
        <taxon>Cnidaria</taxon>
        <taxon>Hydrozoa</taxon>
        <taxon>Hydroidolina</taxon>
        <taxon>Leptothecata</taxon>
        <taxon>Obeliida</taxon>
        <taxon>Clytiidae</taxon>
        <taxon>Clytia</taxon>
    </lineage>
</organism>
<evidence type="ECO:0000256" key="1">
    <source>
        <dbReference type="SAM" id="Coils"/>
    </source>
</evidence>
<proteinExistence type="predicted"/>